<reference evidence="7 8" key="1">
    <citation type="submission" date="2017-01" db="EMBL/GenBank/DDBJ databases">
        <authorList>
            <person name="Mah S.A."/>
            <person name="Swanson W.J."/>
            <person name="Moy G.W."/>
            <person name="Vacquier V.D."/>
        </authorList>
    </citation>
    <scope>NUCLEOTIDE SEQUENCE [LARGE SCALE GENOMIC DNA]</scope>
    <source>
        <strain evidence="7 8">NIO-1016</strain>
    </source>
</reference>
<keyword evidence="9" id="KW-1185">Reference proteome</keyword>
<dbReference type="InterPro" id="IPR036390">
    <property type="entry name" value="WH_DNA-bd_sf"/>
</dbReference>
<dbReference type="PANTHER" id="PTHR30126">
    <property type="entry name" value="HTH-TYPE TRANSCRIPTIONAL REGULATOR"/>
    <property type="match status" value="1"/>
</dbReference>
<accession>A0A1N6V4L4</accession>
<keyword evidence="4" id="KW-0804">Transcription</keyword>
<evidence type="ECO:0000313" key="9">
    <source>
        <dbReference type="Proteomes" id="UP000215545"/>
    </source>
</evidence>
<dbReference type="EMBL" id="MWSK01000003">
    <property type="protein sequence ID" value="OXS78695.1"/>
    <property type="molecule type" value="Genomic_DNA"/>
</dbReference>
<dbReference type="GO" id="GO:0003700">
    <property type="term" value="F:DNA-binding transcription factor activity"/>
    <property type="evidence" value="ECO:0007669"/>
    <property type="project" value="InterPro"/>
</dbReference>
<dbReference type="InterPro" id="IPR036388">
    <property type="entry name" value="WH-like_DNA-bd_sf"/>
</dbReference>
<comment type="similarity">
    <text evidence="1">Belongs to the LysR transcriptional regulatory family.</text>
</comment>
<dbReference type="Pfam" id="PF03466">
    <property type="entry name" value="LysR_substrate"/>
    <property type="match status" value="1"/>
</dbReference>
<evidence type="ECO:0000313" key="6">
    <source>
        <dbReference type="EMBL" id="OXS78695.1"/>
    </source>
</evidence>
<dbReference type="SUPFAM" id="SSF46785">
    <property type="entry name" value="Winged helix' DNA-binding domain"/>
    <property type="match status" value="1"/>
</dbReference>
<feature type="domain" description="HTH lysR-type" evidence="5">
    <location>
        <begin position="1"/>
        <end position="58"/>
    </location>
</feature>
<evidence type="ECO:0000313" key="7">
    <source>
        <dbReference type="EMBL" id="SIQ72689.1"/>
    </source>
</evidence>
<dbReference type="PRINTS" id="PR00039">
    <property type="entry name" value="HTHLYSR"/>
</dbReference>
<evidence type="ECO:0000259" key="5">
    <source>
        <dbReference type="PROSITE" id="PS50931"/>
    </source>
</evidence>
<dbReference type="CDD" id="cd05466">
    <property type="entry name" value="PBP2_LTTR_substrate"/>
    <property type="match status" value="1"/>
</dbReference>
<dbReference type="OrthoDB" id="107670at2"/>
<dbReference type="STRING" id="1017273.SAMN05443094_103452"/>
<organism evidence="7 8">
    <name type="scientific">Domibacillus enclensis</name>
    <dbReference type="NCBI Taxonomy" id="1017273"/>
    <lineage>
        <taxon>Bacteria</taxon>
        <taxon>Bacillati</taxon>
        <taxon>Bacillota</taxon>
        <taxon>Bacilli</taxon>
        <taxon>Bacillales</taxon>
        <taxon>Bacillaceae</taxon>
        <taxon>Domibacillus</taxon>
    </lineage>
</organism>
<protein>
    <submittedName>
        <fullName evidence="7">DNA-binding transcriptional regulator, LysR family</fullName>
    </submittedName>
    <submittedName>
        <fullName evidence="6">LysR family transcriptional regulator</fullName>
    </submittedName>
</protein>
<dbReference type="Gene3D" id="1.10.10.10">
    <property type="entry name" value="Winged helix-like DNA-binding domain superfamily/Winged helix DNA-binding domain"/>
    <property type="match status" value="1"/>
</dbReference>
<dbReference type="AlphaFoldDB" id="A0A1N6V4L4"/>
<dbReference type="PANTHER" id="PTHR30126:SF78">
    <property type="entry name" value="HTH LYSR-TYPE DOMAIN-CONTAINING PROTEIN"/>
    <property type="match status" value="1"/>
</dbReference>
<evidence type="ECO:0000256" key="2">
    <source>
        <dbReference type="ARBA" id="ARBA00023015"/>
    </source>
</evidence>
<dbReference type="InterPro" id="IPR000847">
    <property type="entry name" value="LysR_HTH_N"/>
</dbReference>
<sequence length="291" mass="34436">MEKKDWLIIQAVYAQKNITKAAEQLYMSQPTLTYRLQQIEKEFDIKLFYRGRRGVEFTEQGELLVKYTQDMLRQRREMEENLWNSGGEVRGTLRLSVSRTFAFYRLPPILKAFNDRFPKVDFQIETGVNMDVIQSIYKQDAHIGIVRGDHHWPSKETILTEENISILSKEKISLNDLSTMRRISFQTDPNLEMVMDTWWKENFHTPPANIMNVDNVDIAKRMVLNGLGYCIAPSIVLEEQDQLHTIFLKDQQNKPIIWKTRVLYREELLGLAMVDEFVRFLMDYHHVLDEK</sequence>
<dbReference type="Gene3D" id="3.40.190.290">
    <property type="match status" value="1"/>
</dbReference>
<dbReference type="Pfam" id="PF00126">
    <property type="entry name" value="HTH_1"/>
    <property type="match status" value="1"/>
</dbReference>
<dbReference type="GO" id="GO:0000976">
    <property type="term" value="F:transcription cis-regulatory region binding"/>
    <property type="evidence" value="ECO:0007669"/>
    <property type="project" value="TreeGrafter"/>
</dbReference>
<dbReference type="Proteomes" id="UP000186385">
    <property type="component" value="Unassembled WGS sequence"/>
</dbReference>
<gene>
    <name evidence="6" type="ORF">B1B05_08880</name>
    <name evidence="7" type="ORF">SAMN05443094_103452</name>
</gene>
<keyword evidence="3 7" id="KW-0238">DNA-binding</keyword>
<dbReference type="RefSeq" id="WP_045849895.1">
    <property type="nucleotide sequence ID" value="NZ_FTLX01000003.1"/>
</dbReference>
<dbReference type="Proteomes" id="UP000215545">
    <property type="component" value="Unassembled WGS sequence"/>
</dbReference>
<dbReference type="InterPro" id="IPR005119">
    <property type="entry name" value="LysR_subst-bd"/>
</dbReference>
<evidence type="ECO:0000256" key="3">
    <source>
        <dbReference type="ARBA" id="ARBA00023125"/>
    </source>
</evidence>
<reference evidence="9" key="2">
    <citation type="submission" date="2017-03" db="EMBL/GenBank/DDBJ databases">
        <title>Bacillus sp. V-88(T) DSM27956, whole genome shotgun sequencing project.</title>
        <authorList>
            <person name="Dastager S.G."/>
            <person name="Neurgaonkar P.S."/>
            <person name="Dharne M.S."/>
        </authorList>
    </citation>
    <scope>NUCLEOTIDE SEQUENCE [LARGE SCALE GENOMIC DNA]</scope>
    <source>
        <strain evidence="9">DSM 25145</strain>
    </source>
</reference>
<keyword evidence="2" id="KW-0805">Transcription regulation</keyword>
<proteinExistence type="inferred from homology"/>
<evidence type="ECO:0000256" key="4">
    <source>
        <dbReference type="ARBA" id="ARBA00023163"/>
    </source>
</evidence>
<dbReference type="EMBL" id="FTLX01000003">
    <property type="protein sequence ID" value="SIQ72689.1"/>
    <property type="molecule type" value="Genomic_DNA"/>
</dbReference>
<dbReference type="PROSITE" id="PS50931">
    <property type="entry name" value="HTH_LYSR"/>
    <property type="match status" value="1"/>
</dbReference>
<evidence type="ECO:0000313" key="8">
    <source>
        <dbReference type="Proteomes" id="UP000186385"/>
    </source>
</evidence>
<name>A0A1N6V4L4_9BACI</name>
<reference evidence="6" key="3">
    <citation type="submission" date="2017-03" db="EMBL/GenBank/DDBJ databases">
        <authorList>
            <person name="Dastager S.G."/>
            <person name="Neurgaonkar P.S."/>
            <person name="Dharne M.S."/>
        </authorList>
    </citation>
    <scope>NUCLEOTIDE SEQUENCE</scope>
    <source>
        <strain evidence="6">DSM 25145</strain>
    </source>
</reference>
<dbReference type="SUPFAM" id="SSF53850">
    <property type="entry name" value="Periplasmic binding protein-like II"/>
    <property type="match status" value="1"/>
</dbReference>
<evidence type="ECO:0000256" key="1">
    <source>
        <dbReference type="ARBA" id="ARBA00009437"/>
    </source>
</evidence>